<sequence>MITARAVTVIGGANVDVKLTLNASPVPATSNPGRLDSSPGGVARNVAENLARLRVPVRLISAVGNDAHGEMLLSEAHAAGVDVTSVLRVNEPTGTYTAVLAPEGELVIAVAAMDVTAQLNVSALQARRSLLEDSALVIVDGNLSSEALSFVGCTAHEAGVPLIIEPVSVPKAAKVRALLHLGLQVHTLTPNCQELEAMLARPLSTHEDLLRAARELHGWGVQRVWVRLGADGSLFCTARHAEVLPALPARVTDVTGAGDAMLAGYAAALLEGQSDLQSARFGHAAAALTVESSHTVSPVLTPEALHARLKGN</sequence>
<feature type="domain" description="Carbohydrate kinase PfkB" evidence="4">
    <location>
        <begin position="7"/>
        <end position="299"/>
    </location>
</feature>
<evidence type="ECO:0000313" key="5">
    <source>
        <dbReference type="EMBL" id="AFZ68045.1"/>
    </source>
</evidence>
<keyword evidence="1 3" id="KW-0808">Transferase</keyword>
<dbReference type="GO" id="GO:0005975">
    <property type="term" value="P:carbohydrate metabolic process"/>
    <property type="evidence" value="ECO:0007669"/>
    <property type="project" value="InterPro"/>
</dbReference>
<evidence type="ECO:0000313" key="6">
    <source>
        <dbReference type="Proteomes" id="UP000010467"/>
    </source>
</evidence>
<dbReference type="SUPFAM" id="SSF53613">
    <property type="entry name" value="Ribokinase-like"/>
    <property type="match status" value="1"/>
</dbReference>
<name>L0A4V4_DEIPD</name>
<proteinExistence type="predicted"/>
<dbReference type="Gene3D" id="3.40.1190.20">
    <property type="match status" value="1"/>
</dbReference>
<dbReference type="InterPro" id="IPR029056">
    <property type="entry name" value="Ribokinase-like"/>
</dbReference>
<dbReference type="STRING" id="937777.Deipe_2580"/>
<dbReference type="PIRSF" id="PIRSF000535">
    <property type="entry name" value="1PFK/6PFK/LacC"/>
    <property type="match status" value="1"/>
</dbReference>
<dbReference type="HOGENOM" id="CLU_027634_11_2_0"/>
<dbReference type="PROSITE" id="PS00584">
    <property type="entry name" value="PFKB_KINASES_2"/>
    <property type="match status" value="1"/>
</dbReference>
<dbReference type="InterPro" id="IPR017583">
    <property type="entry name" value="Tagatose/fructose_Pkinase"/>
</dbReference>
<dbReference type="InterPro" id="IPR011611">
    <property type="entry name" value="PfkB_dom"/>
</dbReference>
<dbReference type="PANTHER" id="PTHR10584">
    <property type="entry name" value="SUGAR KINASE"/>
    <property type="match status" value="1"/>
</dbReference>
<keyword evidence="6" id="KW-1185">Reference proteome</keyword>
<protein>
    <submittedName>
        <fullName evidence="5">Sugar kinase, ribokinase</fullName>
    </submittedName>
</protein>
<evidence type="ECO:0000256" key="1">
    <source>
        <dbReference type="ARBA" id="ARBA00022679"/>
    </source>
</evidence>
<dbReference type="InterPro" id="IPR002173">
    <property type="entry name" value="Carboh/pur_kinase_PfkB_CS"/>
</dbReference>
<dbReference type="GO" id="GO:0016301">
    <property type="term" value="F:kinase activity"/>
    <property type="evidence" value="ECO:0007669"/>
    <property type="project" value="UniProtKB-KW"/>
</dbReference>
<dbReference type="OrthoDB" id="9806249at2"/>
<organism evidence="5 6">
    <name type="scientific">Deinococcus peraridilitoris (strain DSM 19664 / LMG 22246 / CIP 109416 / KR-200)</name>
    <dbReference type="NCBI Taxonomy" id="937777"/>
    <lineage>
        <taxon>Bacteria</taxon>
        <taxon>Thermotogati</taxon>
        <taxon>Deinococcota</taxon>
        <taxon>Deinococci</taxon>
        <taxon>Deinococcales</taxon>
        <taxon>Deinococcaceae</taxon>
        <taxon>Deinococcus</taxon>
    </lineage>
</organism>
<dbReference type="Proteomes" id="UP000010467">
    <property type="component" value="Chromosome"/>
</dbReference>
<dbReference type="CDD" id="cd01941">
    <property type="entry name" value="YeiC_kinase_like"/>
    <property type="match status" value="1"/>
</dbReference>
<dbReference type="KEGG" id="dpd:Deipe_2580"/>
<accession>L0A4V4</accession>
<dbReference type="AlphaFoldDB" id="L0A4V4"/>
<dbReference type="GO" id="GO:0016773">
    <property type="term" value="F:phosphotransferase activity, alcohol group as acceptor"/>
    <property type="evidence" value="ECO:0007669"/>
    <property type="project" value="InterPro"/>
</dbReference>
<dbReference type="Pfam" id="PF00294">
    <property type="entry name" value="PfkB"/>
    <property type="match status" value="1"/>
</dbReference>
<evidence type="ECO:0000259" key="4">
    <source>
        <dbReference type="Pfam" id="PF00294"/>
    </source>
</evidence>
<evidence type="ECO:0000256" key="3">
    <source>
        <dbReference type="PIRNR" id="PIRNR000535"/>
    </source>
</evidence>
<reference evidence="6" key="1">
    <citation type="submission" date="2012-03" db="EMBL/GenBank/DDBJ databases">
        <title>Complete sequence of chromosome of Deinococcus peraridilitoris DSM 19664.</title>
        <authorList>
            <person name="Lucas S."/>
            <person name="Copeland A."/>
            <person name="Lapidus A."/>
            <person name="Glavina del Rio T."/>
            <person name="Dalin E."/>
            <person name="Tice H."/>
            <person name="Bruce D."/>
            <person name="Goodwin L."/>
            <person name="Pitluck S."/>
            <person name="Peters L."/>
            <person name="Mikhailova N."/>
            <person name="Lu M."/>
            <person name="Kyrpides N."/>
            <person name="Mavromatis K."/>
            <person name="Ivanova N."/>
            <person name="Brettin T."/>
            <person name="Detter J.C."/>
            <person name="Han C."/>
            <person name="Larimer F."/>
            <person name="Land M."/>
            <person name="Hauser L."/>
            <person name="Markowitz V."/>
            <person name="Cheng J.-F."/>
            <person name="Hugenholtz P."/>
            <person name="Woyke T."/>
            <person name="Wu D."/>
            <person name="Pukall R."/>
            <person name="Steenblock K."/>
            <person name="Brambilla E."/>
            <person name="Klenk H.-P."/>
            <person name="Eisen J.A."/>
        </authorList>
    </citation>
    <scope>NUCLEOTIDE SEQUENCE [LARGE SCALE GENOMIC DNA]</scope>
    <source>
        <strain evidence="6">DSM 19664 / LMG 22246 / CIP 109416 / KR-200</strain>
    </source>
</reference>
<gene>
    <name evidence="5" type="ordered locus">Deipe_2580</name>
</gene>
<dbReference type="EMBL" id="CP003382">
    <property type="protein sequence ID" value="AFZ68045.1"/>
    <property type="molecule type" value="Genomic_DNA"/>
</dbReference>
<dbReference type="eggNOG" id="COG0524">
    <property type="taxonomic scope" value="Bacteria"/>
</dbReference>
<dbReference type="PATRIC" id="fig|937777.3.peg.2588"/>
<keyword evidence="2 5" id="KW-0418">Kinase</keyword>
<evidence type="ECO:0000256" key="2">
    <source>
        <dbReference type="ARBA" id="ARBA00022777"/>
    </source>
</evidence>
<dbReference type="RefSeq" id="WP_015236347.1">
    <property type="nucleotide sequence ID" value="NC_019793.1"/>
</dbReference>
<dbReference type="PANTHER" id="PTHR10584:SF166">
    <property type="entry name" value="RIBOKINASE"/>
    <property type="match status" value="1"/>
</dbReference>